<dbReference type="InterPro" id="IPR003313">
    <property type="entry name" value="AraC-bd"/>
</dbReference>
<protein>
    <submittedName>
        <fullName evidence="5">AraC-type DNA-binding protein</fullName>
    </submittedName>
</protein>
<dbReference type="Gene3D" id="1.10.10.60">
    <property type="entry name" value="Homeodomain-like"/>
    <property type="match status" value="1"/>
</dbReference>
<dbReference type="PROSITE" id="PS01124">
    <property type="entry name" value="HTH_ARAC_FAMILY_2"/>
    <property type="match status" value="1"/>
</dbReference>
<dbReference type="InterPro" id="IPR020449">
    <property type="entry name" value="Tscrpt_reg_AraC-type_HTH"/>
</dbReference>
<keyword evidence="2 5" id="KW-0238">DNA-binding</keyword>
<dbReference type="STRING" id="551995.SAMN05192574_105155"/>
<sequence length="259" mass="29744">MQRGRDKTEHDVFSAHRDSHFTLVVMTEGYVRFILDFEETILEAGTTLLIMPGVVHQIADFKEPAGWVIEFDPAAIDEDLQYNLSRYFSRSKSFNDTSVYFQQVKTLLTLMESVQKQPNNHKALCNLLNAALELLIAGEETTLIESNRQISRPLTITRSFENLLSRHYAEWKKPAKFAQALAVSVAHLNDTIKEMTGNTVSDHIQQRSILEAKRLLFFTQLSVKEVGYKAGYDEPVYFGKLFKKVSGMTPLQFRQKFRD</sequence>
<evidence type="ECO:0000313" key="5">
    <source>
        <dbReference type="EMBL" id="SEO06032.1"/>
    </source>
</evidence>
<dbReference type="PRINTS" id="PR00032">
    <property type="entry name" value="HTHARAC"/>
</dbReference>
<proteinExistence type="predicted"/>
<evidence type="ECO:0000313" key="6">
    <source>
        <dbReference type="Proteomes" id="UP000198942"/>
    </source>
</evidence>
<gene>
    <name evidence="5" type="ORF">SAMN05192574_105155</name>
</gene>
<accession>A0A1H8LLE3</accession>
<evidence type="ECO:0000256" key="1">
    <source>
        <dbReference type="ARBA" id="ARBA00023015"/>
    </source>
</evidence>
<dbReference type="EMBL" id="FOCL01000005">
    <property type="protein sequence ID" value="SEO06032.1"/>
    <property type="molecule type" value="Genomic_DNA"/>
</dbReference>
<keyword evidence="6" id="KW-1185">Reference proteome</keyword>
<dbReference type="AlphaFoldDB" id="A0A1H8LLE3"/>
<dbReference type="SMART" id="SM00342">
    <property type="entry name" value="HTH_ARAC"/>
    <property type="match status" value="1"/>
</dbReference>
<dbReference type="GO" id="GO:0003700">
    <property type="term" value="F:DNA-binding transcription factor activity"/>
    <property type="evidence" value="ECO:0007669"/>
    <property type="project" value="InterPro"/>
</dbReference>
<dbReference type="PANTHER" id="PTHR43280">
    <property type="entry name" value="ARAC-FAMILY TRANSCRIPTIONAL REGULATOR"/>
    <property type="match status" value="1"/>
</dbReference>
<keyword evidence="3" id="KW-0804">Transcription</keyword>
<dbReference type="InterPro" id="IPR037923">
    <property type="entry name" value="HTH-like"/>
</dbReference>
<evidence type="ECO:0000256" key="3">
    <source>
        <dbReference type="ARBA" id="ARBA00023163"/>
    </source>
</evidence>
<evidence type="ECO:0000259" key="4">
    <source>
        <dbReference type="PROSITE" id="PS01124"/>
    </source>
</evidence>
<dbReference type="Proteomes" id="UP000198942">
    <property type="component" value="Unassembled WGS sequence"/>
</dbReference>
<dbReference type="GO" id="GO:0043565">
    <property type="term" value="F:sequence-specific DNA binding"/>
    <property type="evidence" value="ECO:0007669"/>
    <property type="project" value="InterPro"/>
</dbReference>
<dbReference type="InterPro" id="IPR018060">
    <property type="entry name" value="HTH_AraC"/>
</dbReference>
<dbReference type="Gene3D" id="2.60.120.10">
    <property type="entry name" value="Jelly Rolls"/>
    <property type="match status" value="1"/>
</dbReference>
<dbReference type="InterPro" id="IPR009057">
    <property type="entry name" value="Homeodomain-like_sf"/>
</dbReference>
<dbReference type="SUPFAM" id="SSF51215">
    <property type="entry name" value="Regulatory protein AraC"/>
    <property type="match status" value="1"/>
</dbReference>
<dbReference type="OrthoDB" id="2585681at2"/>
<dbReference type="SUPFAM" id="SSF46689">
    <property type="entry name" value="Homeodomain-like"/>
    <property type="match status" value="1"/>
</dbReference>
<name>A0A1H8LLE3_9SPHI</name>
<dbReference type="PANTHER" id="PTHR43280:SF32">
    <property type="entry name" value="TRANSCRIPTIONAL REGULATORY PROTEIN"/>
    <property type="match status" value="1"/>
</dbReference>
<dbReference type="Pfam" id="PF12833">
    <property type="entry name" value="HTH_18"/>
    <property type="match status" value="1"/>
</dbReference>
<keyword evidence="1" id="KW-0805">Transcription regulation</keyword>
<feature type="domain" description="HTH araC/xylS-type" evidence="4">
    <location>
        <begin position="158"/>
        <end position="256"/>
    </location>
</feature>
<organism evidence="5 6">
    <name type="scientific">Mucilaginibacter gossypiicola</name>
    <dbReference type="NCBI Taxonomy" id="551995"/>
    <lineage>
        <taxon>Bacteria</taxon>
        <taxon>Pseudomonadati</taxon>
        <taxon>Bacteroidota</taxon>
        <taxon>Sphingobacteriia</taxon>
        <taxon>Sphingobacteriales</taxon>
        <taxon>Sphingobacteriaceae</taxon>
        <taxon>Mucilaginibacter</taxon>
    </lineage>
</organism>
<evidence type="ECO:0000256" key="2">
    <source>
        <dbReference type="ARBA" id="ARBA00023125"/>
    </source>
</evidence>
<dbReference type="Pfam" id="PF02311">
    <property type="entry name" value="AraC_binding"/>
    <property type="match status" value="1"/>
</dbReference>
<reference evidence="6" key="1">
    <citation type="submission" date="2016-10" db="EMBL/GenBank/DDBJ databases">
        <authorList>
            <person name="Varghese N."/>
            <person name="Submissions S."/>
        </authorList>
    </citation>
    <scope>NUCLEOTIDE SEQUENCE [LARGE SCALE GENOMIC DNA]</scope>
    <source>
        <strain evidence="6">Gh-48</strain>
    </source>
</reference>
<dbReference type="InterPro" id="IPR014710">
    <property type="entry name" value="RmlC-like_jellyroll"/>
</dbReference>